<feature type="coiled-coil region" evidence="1">
    <location>
        <begin position="61"/>
        <end position="115"/>
    </location>
</feature>
<keyword evidence="1" id="KW-0175">Coiled coil</keyword>
<dbReference type="AlphaFoldDB" id="A0AAD5Y4K0"/>
<feature type="compositionally biased region" description="Basic and acidic residues" evidence="2">
    <location>
        <begin position="188"/>
        <end position="207"/>
    </location>
</feature>
<dbReference type="PANTHER" id="PTHR34117:SF1">
    <property type="entry name" value="STYLE CELL-CYCLE INHIBITOR 1"/>
    <property type="match status" value="1"/>
</dbReference>
<feature type="region of interest" description="Disordered" evidence="2">
    <location>
        <begin position="176"/>
        <end position="207"/>
    </location>
</feature>
<sequence length="223" mass="26892">MQVIGRDDYERVKREFDLWVRIEKKKLLDELSEDKLWKLFDKYNKKKLDQRYYSHPVLPMSQKAKEAIEALNERKLAKEKAKQIASRVSDLDWDEEQEKKAVDRYEEKLERKRFRKEQEVVLEELVPKKTGKEALLEKKKTLTAYHKQEREVDPAMKDSDIFGDDDFSNEILRQAAKEAQQKSKRMRIQKEKAEEMEQKKLERQKKEEQTIRMLKDIAARNFG</sequence>
<keyword evidence="4" id="KW-1185">Reference proteome</keyword>
<protein>
    <submittedName>
        <fullName evidence="3">Uncharacterized protein</fullName>
    </submittedName>
</protein>
<evidence type="ECO:0000256" key="2">
    <source>
        <dbReference type="SAM" id="MobiDB-lite"/>
    </source>
</evidence>
<evidence type="ECO:0000313" key="3">
    <source>
        <dbReference type="EMBL" id="KAJ3250800.1"/>
    </source>
</evidence>
<dbReference type="InterPro" id="IPR044688">
    <property type="entry name" value="SCI-1-like"/>
</dbReference>
<organism evidence="3 4">
    <name type="scientific">Boothiomyces macroporosus</name>
    <dbReference type="NCBI Taxonomy" id="261099"/>
    <lineage>
        <taxon>Eukaryota</taxon>
        <taxon>Fungi</taxon>
        <taxon>Fungi incertae sedis</taxon>
        <taxon>Chytridiomycota</taxon>
        <taxon>Chytridiomycota incertae sedis</taxon>
        <taxon>Chytridiomycetes</taxon>
        <taxon>Rhizophydiales</taxon>
        <taxon>Terramycetaceae</taxon>
        <taxon>Boothiomyces</taxon>
    </lineage>
</organism>
<dbReference type="EMBL" id="JADGKB010000223">
    <property type="protein sequence ID" value="KAJ3250800.1"/>
    <property type="molecule type" value="Genomic_DNA"/>
</dbReference>
<evidence type="ECO:0000313" key="4">
    <source>
        <dbReference type="Proteomes" id="UP001210925"/>
    </source>
</evidence>
<dbReference type="Proteomes" id="UP001210925">
    <property type="component" value="Unassembled WGS sequence"/>
</dbReference>
<proteinExistence type="predicted"/>
<accession>A0AAD5Y4K0</accession>
<comment type="caution">
    <text evidence="3">The sequence shown here is derived from an EMBL/GenBank/DDBJ whole genome shotgun (WGS) entry which is preliminary data.</text>
</comment>
<reference evidence="3" key="1">
    <citation type="submission" date="2020-05" db="EMBL/GenBank/DDBJ databases">
        <title>Phylogenomic resolution of chytrid fungi.</title>
        <authorList>
            <person name="Stajich J.E."/>
            <person name="Amses K."/>
            <person name="Simmons R."/>
            <person name="Seto K."/>
            <person name="Myers J."/>
            <person name="Bonds A."/>
            <person name="Quandt C.A."/>
            <person name="Barry K."/>
            <person name="Liu P."/>
            <person name="Grigoriev I."/>
            <person name="Longcore J.E."/>
            <person name="James T.Y."/>
        </authorList>
    </citation>
    <scope>NUCLEOTIDE SEQUENCE</scope>
    <source>
        <strain evidence="3">PLAUS21</strain>
    </source>
</reference>
<dbReference type="PANTHER" id="PTHR34117">
    <property type="entry name" value="STYLE CELL-CYCLE INHIBITOR 1"/>
    <property type="match status" value="1"/>
</dbReference>
<gene>
    <name evidence="3" type="ORF">HK103_003169</name>
</gene>
<name>A0AAD5Y4K0_9FUNG</name>
<evidence type="ECO:0000256" key="1">
    <source>
        <dbReference type="SAM" id="Coils"/>
    </source>
</evidence>